<comment type="caution">
    <text evidence="2">The sequence shown here is derived from an EMBL/GenBank/DDBJ whole genome shotgun (WGS) entry which is preliminary data.</text>
</comment>
<dbReference type="AlphaFoldDB" id="A0A0F9SYS6"/>
<feature type="transmembrane region" description="Helical" evidence="1">
    <location>
        <begin position="5"/>
        <end position="23"/>
    </location>
</feature>
<evidence type="ECO:0000256" key="1">
    <source>
        <dbReference type="SAM" id="Phobius"/>
    </source>
</evidence>
<keyword evidence="1" id="KW-1133">Transmembrane helix</keyword>
<organism evidence="2">
    <name type="scientific">marine sediment metagenome</name>
    <dbReference type="NCBI Taxonomy" id="412755"/>
    <lineage>
        <taxon>unclassified sequences</taxon>
        <taxon>metagenomes</taxon>
        <taxon>ecological metagenomes</taxon>
    </lineage>
</organism>
<keyword evidence="1" id="KW-0812">Transmembrane</keyword>
<dbReference type="EMBL" id="LAZR01000332">
    <property type="protein sequence ID" value="KKN74095.1"/>
    <property type="molecule type" value="Genomic_DNA"/>
</dbReference>
<accession>A0A0F9SYS6</accession>
<protein>
    <submittedName>
        <fullName evidence="2">Uncharacterized protein</fullName>
    </submittedName>
</protein>
<evidence type="ECO:0000313" key="2">
    <source>
        <dbReference type="EMBL" id="KKN74095.1"/>
    </source>
</evidence>
<proteinExistence type="predicted"/>
<keyword evidence="1" id="KW-0472">Membrane</keyword>
<gene>
    <name evidence="2" type="ORF">LCGC14_0394350</name>
</gene>
<reference evidence="2" key="1">
    <citation type="journal article" date="2015" name="Nature">
        <title>Complex archaea that bridge the gap between prokaryotes and eukaryotes.</title>
        <authorList>
            <person name="Spang A."/>
            <person name="Saw J.H."/>
            <person name="Jorgensen S.L."/>
            <person name="Zaremba-Niedzwiedzka K."/>
            <person name="Martijn J."/>
            <person name="Lind A.E."/>
            <person name="van Eijk R."/>
            <person name="Schleper C."/>
            <person name="Guy L."/>
            <person name="Ettema T.J."/>
        </authorList>
    </citation>
    <scope>NUCLEOTIDE SEQUENCE</scope>
</reference>
<name>A0A0F9SYS6_9ZZZZ</name>
<sequence>MLKTIFTRAAWLFVLISILWLFHDQFYLLKTVSVQNDILNELVVRLKKVETGHRVSF</sequence>